<accession>M4B7X0</accession>
<evidence type="ECO:0000313" key="3">
    <source>
        <dbReference type="Proteomes" id="UP000011713"/>
    </source>
</evidence>
<dbReference type="VEuPathDB" id="FungiDB:HpaG802372"/>
<dbReference type="OMA" id="DEGNHAN"/>
<protein>
    <submittedName>
        <fullName evidence="2">Uncharacterized protein</fullName>
    </submittedName>
</protein>
<keyword evidence="3" id="KW-1185">Reference proteome</keyword>
<reference evidence="2" key="2">
    <citation type="submission" date="2015-06" db="UniProtKB">
        <authorList>
            <consortium name="EnsemblProtists"/>
        </authorList>
    </citation>
    <scope>IDENTIFICATION</scope>
    <source>
        <strain evidence="2">Emoy2</strain>
    </source>
</reference>
<keyword evidence="1" id="KW-0175">Coiled coil</keyword>
<name>M4B7X0_HYAAE</name>
<dbReference type="eggNOG" id="ENOG502SV1V">
    <property type="taxonomic scope" value="Eukaryota"/>
</dbReference>
<dbReference type="HOGENOM" id="CLU_1242162_0_0_1"/>
<evidence type="ECO:0000256" key="1">
    <source>
        <dbReference type="SAM" id="Coils"/>
    </source>
</evidence>
<reference evidence="3" key="1">
    <citation type="journal article" date="2010" name="Science">
        <title>Signatures of adaptation to obligate biotrophy in the Hyaloperonospora arabidopsidis genome.</title>
        <authorList>
            <person name="Baxter L."/>
            <person name="Tripathy S."/>
            <person name="Ishaque N."/>
            <person name="Boot N."/>
            <person name="Cabral A."/>
            <person name="Kemen E."/>
            <person name="Thines M."/>
            <person name="Ah-Fong A."/>
            <person name="Anderson R."/>
            <person name="Badejoko W."/>
            <person name="Bittner-Eddy P."/>
            <person name="Boore J.L."/>
            <person name="Chibucos M.C."/>
            <person name="Coates M."/>
            <person name="Dehal P."/>
            <person name="Delehaunty K."/>
            <person name="Dong S."/>
            <person name="Downton P."/>
            <person name="Dumas B."/>
            <person name="Fabro G."/>
            <person name="Fronick C."/>
            <person name="Fuerstenberg S.I."/>
            <person name="Fulton L."/>
            <person name="Gaulin E."/>
            <person name="Govers F."/>
            <person name="Hughes L."/>
            <person name="Humphray S."/>
            <person name="Jiang R.H."/>
            <person name="Judelson H."/>
            <person name="Kamoun S."/>
            <person name="Kyung K."/>
            <person name="Meijer H."/>
            <person name="Minx P."/>
            <person name="Morris P."/>
            <person name="Nelson J."/>
            <person name="Phuntumart V."/>
            <person name="Qutob D."/>
            <person name="Rehmany A."/>
            <person name="Rougon-Cardoso A."/>
            <person name="Ryden P."/>
            <person name="Torto-Alalibo T."/>
            <person name="Studholme D."/>
            <person name="Wang Y."/>
            <person name="Win J."/>
            <person name="Wood J."/>
            <person name="Clifton S.W."/>
            <person name="Rogers J."/>
            <person name="Van den Ackerveken G."/>
            <person name="Jones J.D."/>
            <person name="McDowell J.M."/>
            <person name="Beynon J."/>
            <person name="Tyler B.M."/>
        </authorList>
    </citation>
    <scope>NUCLEOTIDE SEQUENCE [LARGE SCALE GENOMIC DNA]</scope>
    <source>
        <strain evidence="3">Emoy2</strain>
    </source>
</reference>
<organism evidence="2 3">
    <name type="scientific">Hyaloperonospora arabidopsidis (strain Emoy2)</name>
    <name type="common">Downy mildew agent</name>
    <name type="synonym">Peronospora arabidopsidis</name>
    <dbReference type="NCBI Taxonomy" id="559515"/>
    <lineage>
        <taxon>Eukaryota</taxon>
        <taxon>Sar</taxon>
        <taxon>Stramenopiles</taxon>
        <taxon>Oomycota</taxon>
        <taxon>Peronosporomycetes</taxon>
        <taxon>Peronosporales</taxon>
        <taxon>Peronosporaceae</taxon>
        <taxon>Hyaloperonospora</taxon>
    </lineage>
</organism>
<dbReference type="EnsemblProtists" id="HpaT802372">
    <property type="protein sequence ID" value="HpaP802372"/>
    <property type="gene ID" value="HpaG802372"/>
</dbReference>
<dbReference type="Gene3D" id="6.10.250.1080">
    <property type="match status" value="1"/>
</dbReference>
<dbReference type="STRING" id="559515.M4B7X0"/>
<proteinExistence type="predicted"/>
<feature type="coiled-coil region" evidence="1">
    <location>
        <begin position="10"/>
        <end position="94"/>
    </location>
</feature>
<dbReference type="InParanoid" id="M4B7X0"/>
<evidence type="ECO:0000313" key="2">
    <source>
        <dbReference type="EnsemblProtists" id="HpaP802372"/>
    </source>
</evidence>
<sequence>MESPEHDNEVVKLHKQLQCLEQENDDLQSYVRRLEATEEDLNHKIERAEEEVVFAQQELEYFKEEHAMCPLEEIDDLRQNLQKYKNVVSRLLSVVGLPDVTQESPETFSDVEANELEPELDSRNGDTDDIVEGNAGDTDELNRAAHGEIEQKWTDIVENLRSEIRTKSEQLQAVEHDYEEFMVASYNVEKALASESSSLKHSIAALQTENARLQHLLVTGRKS</sequence>
<dbReference type="AlphaFoldDB" id="M4B7X0"/>
<dbReference type="Proteomes" id="UP000011713">
    <property type="component" value="Unassembled WGS sequence"/>
</dbReference>
<dbReference type="EMBL" id="JH597876">
    <property type="status" value="NOT_ANNOTATED_CDS"/>
    <property type="molecule type" value="Genomic_DNA"/>
</dbReference>